<keyword evidence="6" id="KW-0521">NADP</keyword>
<dbReference type="InterPro" id="IPR017927">
    <property type="entry name" value="FAD-bd_FR_type"/>
</dbReference>
<dbReference type="GO" id="GO:0005829">
    <property type="term" value="C:cytosol"/>
    <property type="evidence" value="ECO:0007669"/>
    <property type="project" value="TreeGrafter"/>
</dbReference>
<dbReference type="Pfam" id="PF00175">
    <property type="entry name" value="NAD_binding_1"/>
    <property type="match status" value="1"/>
</dbReference>
<dbReference type="Proteomes" id="UP001152562">
    <property type="component" value="Unassembled WGS sequence"/>
</dbReference>
<dbReference type="Gene3D" id="1.20.990.10">
    <property type="entry name" value="NADPH-cytochrome p450 Reductase, Chain A, domain 3"/>
    <property type="match status" value="1"/>
</dbReference>
<evidence type="ECO:0000256" key="3">
    <source>
        <dbReference type="ARBA" id="ARBA00022630"/>
    </source>
</evidence>
<dbReference type="Pfam" id="PF00667">
    <property type="entry name" value="FAD_binding_1"/>
    <property type="match status" value="1"/>
</dbReference>
<dbReference type="InterPro" id="IPR023173">
    <property type="entry name" value="NADPH_Cyt_P450_Rdtase_alpha"/>
</dbReference>
<evidence type="ECO:0000256" key="5">
    <source>
        <dbReference type="ARBA" id="ARBA00022827"/>
    </source>
</evidence>
<dbReference type="InterPro" id="IPR017938">
    <property type="entry name" value="Riboflavin_synthase-like_b-brl"/>
</dbReference>
<dbReference type="AlphaFoldDB" id="A0A9P0TP65"/>
<keyword evidence="2" id="KW-0963">Cytoplasm</keyword>
<protein>
    <recommendedName>
        <fullName evidence="8">FAD-binding FR-type domain-containing protein</fullName>
    </recommendedName>
</protein>
<evidence type="ECO:0000256" key="2">
    <source>
        <dbReference type="ARBA" id="ARBA00022490"/>
    </source>
</evidence>
<dbReference type="FunFam" id="3.40.50.80:FF:000030">
    <property type="entry name" value="NADPH-dependent diflavin oxidoreductase 1"/>
    <property type="match status" value="1"/>
</dbReference>
<dbReference type="GO" id="GO:0016491">
    <property type="term" value="F:oxidoreductase activity"/>
    <property type="evidence" value="ECO:0007669"/>
    <property type="project" value="UniProtKB-KW"/>
</dbReference>
<keyword evidence="4" id="KW-0288">FMN</keyword>
<dbReference type="PANTHER" id="PTHR19384">
    <property type="entry name" value="NITRIC OXIDE SYNTHASE-RELATED"/>
    <property type="match status" value="1"/>
</dbReference>
<evidence type="ECO:0000256" key="4">
    <source>
        <dbReference type="ARBA" id="ARBA00022643"/>
    </source>
</evidence>
<dbReference type="InterPro" id="IPR001433">
    <property type="entry name" value="OxRdtase_FAD/NAD-bd"/>
</dbReference>
<keyword evidence="7" id="KW-0560">Oxidoreductase</keyword>
<evidence type="ECO:0000313" key="9">
    <source>
        <dbReference type="EMBL" id="CAH4035330.1"/>
    </source>
</evidence>
<evidence type="ECO:0000259" key="8">
    <source>
        <dbReference type="PROSITE" id="PS51384"/>
    </source>
</evidence>
<dbReference type="SUPFAM" id="SSF63380">
    <property type="entry name" value="Riboflavin synthase domain-like"/>
    <property type="match status" value="1"/>
</dbReference>
<dbReference type="EMBL" id="CALOZG010000042">
    <property type="protein sequence ID" value="CAH4035330.1"/>
    <property type="molecule type" value="Genomic_DNA"/>
</dbReference>
<keyword evidence="3" id="KW-0285">Flavoprotein</keyword>
<evidence type="ECO:0000256" key="6">
    <source>
        <dbReference type="ARBA" id="ARBA00022857"/>
    </source>
</evidence>
<comment type="cofactor">
    <cofactor evidence="1">
        <name>FAD</name>
        <dbReference type="ChEBI" id="CHEBI:57692"/>
    </cofactor>
</comment>
<dbReference type="SUPFAM" id="SSF52343">
    <property type="entry name" value="Ferredoxin reductase-like, C-terminal NADP-linked domain"/>
    <property type="match status" value="1"/>
</dbReference>
<gene>
    <name evidence="9" type="ORF">PIBRA_LOCUS11401</name>
</gene>
<reference evidence="9" key="1">
    <citation type="submission" date="2022-05" db="EMBL/GenBank/DDBJ databases">
        <authorList>
            <person name="Okamura Y."/>
        </authorList>
    </citation>
    <scope>NUCLEOTIDE SEQUENCE</scope>
</reference>
<organism evidence="9 10">
    <name type="scientific">Pieris brassicae</name>
    <name type="common">White butterfly</name>
    <name type="synonym">Large white butterfly</name>
    <dbReference type="NCBI Taxonomy" id="7116"/>
    <lineage>
        <taxon>Eukaryota</taxon>
        <taxon>Metazoa</taxon>
        <taxon>Ecdysozoa</taxon>
        <taxon>Arthropoda</taxon>
        <taxon>Hexapoda</taxon>
        <taxon>Insecta</taxon>
        <taxon>Pterygota</taxon>
        <taxon>Neoptera</taxon>
        <taxon>Endopterygota</taxon>
        <taxon>Lepidoptera</taxon>
        <taxon>Glossata</taxon>
        <taxon>Ditrysia</taxon>
        <taxon>Papilionoidea</taxon>
        <taxon>Pieridae</taxon>
        <taxon>Pierinae</taxon>
        <taxon>Pieris</taxon>
    </lineage>
</organism>
<dbReference type="Gene3D" id="3.40.50.80">
    <property type="entry name" value="Nucleotide-binding domain of ferredoxin-NADP reductase (FNR) module"/>
    <property type="match status" value="1"/>
</dbReference>
<dbReference type="InterPro" id="IPR003097">
    <property type="entry name" value="CysJ-like_FAD-binding"/>
</dbReference>
<dbReference type="GO" id="GO:0010181">
    <property type="term" value="F:FMN binding"/>
    <property type="evidence" value="ECO:0007669"/>
    <property type="project" value="TreeGrafter"/>
</dbReference>
<evidence type="ECO:0000256" key="1">
    <source>
        <dbReference type="ARBA" id="ARBA00001974"/>
    </source>
</evidence>
<name>A0A9P0TP65_PIEBR</name>
<dbReference type="InterPro" id="IPR001709">
    <property type="entry name" value="Flavoprot_Pyr_Nucl_cyt_Rdtase"/>
</dbReference>
<proteinExistence type="predicted"/>
<sequence>MPVPQFLKQPLPMYVIAEQYWDLKAFPTQYVFSLLALISDDRLERDKCRELSSAEGQEEWLSYCRRPKRTILEVLHDFHISASNLTIEVLFELFSTIKPRSFSIASSCLPGQGCKIELLVAIVKYQTKIKKPRLGLGSNWLKGLNVGDKVFGWIKKGVFKFPAANIPLILIGPGTGLAPFRNLIQERVALNIADKNILHLFFGCRYKDGDFHCRDELQMWQKNDKISLYCAFSRDQENKIYVQHKIVENKDKLHNLLINQGAYVFISGNSKNMPKNVKDAFVEHVLKGVENADSFMENMVNIGRFQTETW</sequence>
<dbReference type="PRINTS" id="PR00371">
    <property type="entry name" value="FPNCR"/>
</dbReference>
<dbReference type="PANTHER" id="PTHR19384:SF10">
    <property type="entry name" value="NADPH-DEPENDENT DIFLAVIN OXIDOREDUCTASE 1"/>
    <property type="match status" value="1"/>
</dbReference>
<evidence type="ECO:0000313" key="10">
    <source>
        <dbReference type="Proteomes" id="UP001152562"/>
    </source>
</evidence>
<dbReference type="GO" id="GO:0050660">
    <property type="term" value="F:flavin adenine dinucleotide binding"/>
    <property type="evidence" value="ECO:0007669"/>
    <property type="project" value="TreeGrafter"/>
</dbReference>
<keyword evidence="10" id="KW-1185">Reference proteome</keyword>
<keyword evidence="5" id="KW-0274">FAD</keyword>
<feature type="domain" description="FAD-binding FR-type" evidence="8">
    <location>
        <begin position="1"/>
        <end position="162"/>
    </location>
</feature>
<dbReference type="InterPro" id="IPR039261">
    <property type="entry name" value="FNR_nucleotide-bd"/>
</dbReference>
<dbReference type="PROSITE" id="PS51384">
    <property type="entry name" value="FAD_FR"/>
    <property type="match status" value="1"/>
</dbReference>
<comment type="caution">
    <text evidence="9">The sequence shown here is derived from an EMBL/GenBank/DDBJ whole genome shotgun (WGS) entry which is preliminary data.</text>
</comment>
<evidence type="ECO:0000256" key="7">
    <source>
        <dbReference type="ARBA" id="ARBA00023002"/>
    </source>
</evidence>
<accession>A0A9P0TP65</accession>
<dbReference type="Gene3D" id="2.40.30.10">
    <property type="entry name" value="Translation factors"/>
    <property type="match status" value="1"/>
</dbReference>